<organism evidence="2 3">
    <name type="scientific">Nocardia otitidiscaviarum</name>
    <dbReference type="NCBI Taxonomy" id="1823"/>
    <lineage>
        <taxon>Bacteria</taxon>
        <taxon>Bacillati</taxon>
        <taxon>Actinomycetota</taxon>
        <taxon>Actinomycetes</taxon>
        <taxon>Mycobacteriales</taxon>
        <taxon>Nocardiaceae</taxon>
        <taxon>Nocardia</taxon>
    </lineage>
</organism>
<dbReference type="SUPFAM" id="SSF47413">
    <property type="entry name" value="lambda repressor-like DNA-binding domains"/>
    <property type="match status" value="1"/>
</dbReference>
<dbReference type="Pfam" id="PF13560">
    <property type="entry name" value="HTH_31"/>
    <property type="match status" value="1"/>
</dbReference>
<evidence type="ECO:0000259" key="1">
    <source>
        <dbReference type="PROSITE" id="PS50943"/>
    </source>
</evidence>
<accession>A0A378YLR1</accession>
<evidence type="ECO:0000313" key="2">
    <source>
        <dbReference type="EMBL" id="SUA78064.1"/>
    </source>
</evidence>
<reference evidence="2 3" key="1">
    <citation type="submission" date="2018-06" db="EMBL/GenBank/DDBJ databases">
        <authorList>
            <consortium name="Pathogen Informatics"/>
            <person name="Doyle S."/>
        </authorList>
    </citation>
    <scope>NUCLEOTIDE SEQUENCE [LARGE SCALE GENOMIC DNA]</scope>
    <source>
        <strain evidence="2 3">NCTC1934</strain>
    </source>
</reference>
<name>A0A378YLR1_9NOCA</name>
<proteinExistence type="predicted"/>
<gene>
    <name evidence="2" type="ORF">NCTC1934_03289</name>
</gene>
<dbReference type="AlphaFoldDB" id="A0A378YLR1"/>
<sequence length="271" mass="30073">MGLSLEQAAKLMEWGKSTLGRLEKGQAERVRVREIDDLCQIYGLPDEQTGVLKTLATQASTRSWWYSFTDLIAAGFNTYLGLEAGAARLSFYQPLVVPGLLQTAEYARAMDRVYFPDDDDIESDRRIELRIRRQAVLARKRSPAVADVIVHENVLRTVVGSPRVMAAQLRRLADIGTTDNVSVRVLPFHAGLPLGVGMSPFVILDFAPTARGDVEPTVVFAENYTGGMYFEDVSDVARYRAAHRTLGAAALPVLPSRSLLRETARRFDSEQ</sequence>
<dbReference type="STRING" id="1406858.GCA_000710895_05110"/>
<dbReference type="GO" id="GO:0003677">
    <property type="term" value="F:DNA binding"/>
    <property type="evidence" value="ECO:0007669"/>
    <property type="project" value="InterPro"/>
</dbReference>
<dbReference type="EMBL" id="UGRY01000002">
    <property type="protein sequence ID" value="SUA78064.1"/>
    <property type="molecule type" value="Genomic_DNA"/>
</dbReference>
<dbReference type="CDD" id="cd00093">
    <property type="entry name" value="HTH_XRE"/>
    <property type="match status" value="1"/>
</dbReference>
<dbReference type="PROSITE" id="PS50943">
    <property type="entry name" value="HTH_CROC1"/>
    <property type="match status" value="1"/>
</dbReference>
<dbReference type="Pfam" id="PF19054">
    <property type="entry name" value="DUF5753"/>
    <property type="match status" value="1"/>
</dbReference>
<dbReference type="Proteomes" id="UP000255467">
    <property type="component" value="Unassembled WGS sequence"/>
</dbReference>
<dbReference type="InterPro" id="IPR043917">
    <property type="entry name" value="DUF5753"/>
</dbReference>
<protein>
    <recommendedName>
        <fullName evidence="1">HTH cro/C1-type domain-containing protein</fullName>
    </recommendedName>
</protein>
<keyword evidence="3" id="KW-1185">Reference proteome</keyword>
<dbReference type="InterPro" id="IPR001387">
    <property type="entry name" value="Cro/C1-type_HTH"/>
</dbReference>
<dbReference type="InterPro" id="IPR010982">
    <property type="entry name" value="Lambda_DNA-bd_dom_sf"/>
</dbReference>
<evidence type="ECO:0000313" key="3">
    <source>
        <dbReference type="Proteomes" id="UP000255467"/>
    </source>
</evidence>
<feature type="domain" description="HTH cro/C1-type" evidence="1">
    <location>
        <begin position="2"/>
        <end position="48"/>
    </location>
</feature>